<dbReference type="GO" id="GO:0000719">
    <property type="term" value="P:photoreactive repair"/>
    <property type="evidence" value="ECO:0007669"/>
    <property type="project" value="TreeGrafter"/>
</dbReference>
<gene>
    <name evidence="10" type="ORF">PoMZ_12652</name>
</gene>
<reference evidence="10 11" key="1">
    <citation type="journal article" date="2019" name="Mol. Biol. Evol.">
        <title>Blast fungal genomes show frequent chromosomal changes, gene gains and losses, and effector gene turnover.</title>
        <authorList>
            <person name="Gomez Luciano L.B."/>
            <person name="Jason Tsai I."/>
            <person name="Chuma I."/>
            <person name="Tosa Y."/>
            <person name="Chen Y.H."/>
            <person name="Li J.Y."/>
            <person name="Li M.Y."/>
            <person name="Jade Lu M.Y."/>
            <person name="Nakayashiki H."/>
            <person name="Li W.H."/>
        </authorList>
    </citation>
    <scope>NUCLEOTIDE SEQUENCE [LARGE SCALE GENOMIC DNA]</scope>
    <source>
        <strain evidence="10">MZ5-1-6</strain>
    </source>
</reference>
<dbReference type="GO" id="GO:0003904">
    <property type="term" value="F:deoxyribodipyrimidine photo-lyase activity"/>
    <property type="evidence" value="ECO:0007669"/>
    <property type="project" value="TreeGrafter"/>
</dbReference>
<name>A0A4P7NTI6_PYROR</name>
<organism evidence="10 11">
    <name type="scientific">Pyricularia oryzae</name>
    <name type="common">Rice blast fungus</name>
    <name type="synonym">Magnaporthe oryzae</name>
    <dbReference type="NCBI Taxonomy" id="318829"/>
    <lineage>
        <taxon>Eukaryota</taxon>
        <taxon>Fungi</taxon>
        <taxon>Dikarya</taxon>
        <taxon>Ascomycota</taxon>
        <taxon>Pezizomycotina</taxon>
        <taxon>Sordariomycetes</taxon>
        <taxon>Sordariomycetidae</taxon>
        <taxon>Magnaporthales</taxon>
        <taxon>Pyriculariaceae</taxon>
        <taxon>Pyricularia</taxon>
    </lineage>
</organism>
<dbReference type="EMBL" id="CP034210">
    <property type="protein sequence ID" value="QBZ65689.1"/>
    <property type="molecule type" value="Genomic_DNA"/>
</dbReference>
<dbReference type="InterPro" id="IPR002081">
    <property type="entry name" value="Cryptochrome/DNA_photolyase_1"/>
</dbReference>
<evidence type="ECO:0000256" key="8">
    <source>
        <dbReference type="SAM" id="MobiDB-lite"/>
    </source>
</evidence>
<evidence type="ECO:0000256" key="5">
    <source>
        <dbReference type="ARBA" id="ARBA00022991"/>
    </source>
</evidence>
<dbReference type="InterPro" id="IPR014729">
    <property type="entry name" value="Rossmann-like_a/b/a_fold"/>
</dbReference>
<comment type="cofactor">
    <cofactor evidence="1">
        <name>(6R)-5,10-methylene-5,6,7,8-tetrahydrofolate</name>
        <dbReference type="ChEBI" id="CHEBI:15636"/>
    </cofactor>
</comment>
<dbReference type="Gene3D" id="1.10.579.10">
    <property type="entry name" value="DNA Cyclobutane Dipyrimidine Photolyase, subunit A, domain 3"/>
    <property type="match status" value="1"/>
</dbReference>
<evidence type="ECO:0000259" key="9">
    <source>
        <dbReference type="PROSITE" id="PS51645"/>
    </source>
</evidence>
<dbReference type="PRINTS" id="PR00147">
    <property type="entry name" value="DNAPHOTLYASE"/>
</dbReference>
<dbReference type="InterPro" id="IPR036134">
    <property type="entry name" value="Crypto/Photolyase_FAD-like_sf"/>
</dbReference>
<evidence type="ECO:0000256" key="1">
    <source>
        <dbReference type="ARBA" id="ARBA00001932"/>
    </source>
</evidence>
<evidence type="ECO:0000256" key="3">
    <source>
        <dbReference type="ARBA" id="ARBA00022630"/>
    </source>
</evidence>
<dbReference type="InterPro" id="IPR006050">
    <property type="entry name" value="DNA_photolyase_N"/>
</dbReference>
<keyword evidence="3 6" id="KW-0285">Flavoprotein</keyword>
<dbReference type="Gene3D" id="3.40.50.620">
    <property type="entry name" value="HUPs"/>
    <property type="match status" value="1"/>
</dbReference>
<evidence type="ECO:0000313" key="11">
    <source>
        <dbReference type="Proteomes" id="UP000294847"/>
    </source>
</evidence>
<evidence type="ECO:0000256" key="6">
    <source>
        <dbReference type="PIRSR" id="PIRSR602081-1"/>
    </source>
</evidence>
<feature type="compositionally biased region" description="Polar residues" evidence="8">
    <location>
        <begin position="799"/>
        <end position="809"/>
    </location>
</feature>
<evidence type="ECO:0000256" key="2">
    <source>
        <dbReference type="ARBA" id="ARBA00005862"/>
    </source>
</evidence>
<evidence type="ECO:0000313" key="10">
    <source>
        <dbReference type="EMBL" id="QBZ65689.1"/>
    </source>
</evidence>
<feature type="site" description="Electron transfer via tryptophanyl radical" evidence="7">
    <location>
        <position position="552"/>
    </location>
</feature>
<feature type="site" description="Electron transfer via tryptophanyl radical" evidence="7">
    <location>
        <position position="460"/>
    </location>
</feature>
<dbReference type="Proteomes" id="UP000294847">
    <property type="component" value="Chromosome 7"/>
</dbReference>
<keyword evidence="4 6" id="KW-0274">FAD</keyword>
<sequence>MSGLVSHWYSRLAYIAPSTWQSRIVQPPWARGRSHISSRQFLHKNPHGKAARFSTKMAPRNVLIYLFRKDLRVSDNPILHGLATQKDHGFTHLLPVYIFPANHIEISGFISDQSEKSPYPEARSKVAGYWRCGPYRAKFISQAVWDVKNSLESINSGLLLRLGSFQDVLDGLLDGLKARGDTCSVWMVGEEGLEEIQDEISISNVCRTRGYDFKKLVDEKYFIDDRDLNFAEPQELPGIFTDYRKSVEPLRERPRKSLPTPEKGSLPPFPDPKTIAEQSRPFSIPDTYEDFETALLKPVKDFSGAPFPEHAENATTAHPFKGGETAGQERLQYVMSSGIIKDYKTSRNGLIGPDFSTKLSAYLAQGCITARQIHESLLAYEDGSAAELEEIEGYGQGENINTKSVREELMWRDYMRLYARKIKEKLYSVEGPRGGRNYDSSNSGEVVDSGSPPIAKKVIWKTPDPATADPRQIPEPEKIKVCLDRFLAGTTGLGLIDASMRELMHTGYTSNRARQNAANFLAKHLGIDWRWGAEWYEMLLVDYDVCSNWANWQYVAGVGNDPRGEARIFNPVKQAFDYDKEGAYVKMWVPELAPFGNKLELVFQACKATPQERDEAGLSDNIMVTDPVKRISFNPNGKPPSKRPWKKKDSGSGNTAGGGGGSPKEGSPRTETHSGGQGKGDGGSHQSRGGRPQWRGAQGYSPQMGRAPPGNGPGYRSYHHGAYGGPGPQGGRGGWQRRAGGPVRGGGLQSFGYRNPYYAGRGGYPQQPYEGGPPNYVPVQGGGQHGPMPHYGPGGGGSTQSQQAWTPPNQRQQPQQQQQQQQQSNA</sequence>
<feature type="binding site" evidence="6">
    <location>
        <begin position="356"/>
        <end position="360"/>
    </location>
    <ligand>
        <name>FAD</name>
        <dbReference type="ChEBI" id="CHEBI:57692"/>
    </ligand>
</feature>
<feature type="compositionally biased region" description="Low complexity" evidence="8">
    <location>
        <begin position="764"/>
        <end position="779"/>
    </location>
</feature>
<dbReference type="InterPro" id="IPR036155">
    <property type="entry name" value="Crypto/Photolyase_N_sf"/>
</dbReference>
<dbReference type="Pfam" id="PF03441">
    <property type="entry name" value="FAD_binding_7"/>
    <property type="match status" value="1"/>
</dbReference>
<dbReference type="GO" id="GO:0003684">
    <property type="term" value="F:damaged DNA binding"/>
    <property type="evidence" value="ECO:0007669"/>
    <property type="project" value="TreeGrafter"/>
</dbReference>
<dbReference type="Pfam" id="PF00875">
    <property type="entry name" value="DNA_photolyase"/>
    <property type="match status" value="1"/>
</dbReference>
<dbReference type="Gene3D" id="1.25.40.80">
    <property type="match status" value="1"/>
</dbReference>
<comment type="cofactor">
    <cofactor evidence="6">
        <name>FAD</name>
        <dbReference type="ChEBI" id="CHEBI:57692"/>
    </cofactor>
    <text evidence="6">Binds 1 FAD per subunit.</text>
</comment>
<dbReference type="PANTHER" id="PTHR11455:SF22">
    <property type="entry name" value="CRYPTOCHROME DASH"/>
    <property type="match status" value="1"/>
</dbReference>
<dbReference type="InterPro" id="IPR005101">
    <property type="entry name" value="Cryptochr/Photolyase_FAD-bd"/>
</dbReference>
<feature type="region of interest" description="Disordered" evidence="8">
    <location>
        <begin position="610"/>
        <end position="826"/>
    </location>
</feature>
<comment type="similarity">
    <text evidence="2">Belongs to the DNA photolyase class-1 family.</text>
</comment>
<proteinExistence type="inferred from homology"/>
<feature type="compositionally biased region" description="Gly residues" evidence="8">
    <location>
        <begin position="654"/>
        <end position="663"/>
    </location>
</feature>
<feature type="domain" description="Photolyase/cryptochrome alpha/beta" evidence="9">
    <location>
        <begin position="61"/>
        <end position="221"/>
    </location>
</feature>
<protein>
    <recommendedName>
        <fullName evidence="9">Photolyase/cryptochrome alpha/beta domain-containing protein</fullName>
    </recommendedName>
</protein>
<feature type="site" description="Electron transfer via tryptophanyl radical" evidence="7">
    <location>
        <position position="529"/>
    </location>
</feature>
<feature type="compositionally biased region" description="Low complexity" evidence="8">
    <location>
        <begin position="810"/>
        <end position="826"/>
    </location>
</feature>
<accession>A0A4P7NTI6</accession>
<feature type="region of interest" description="Disordered" evidence="8">
    <location>
        <begin position="250"/>
        <end position="276"/>
    </location>
</feature>
<dbReference type="PROSITE" id="PS51645">
    <property type="entry name" value="PHR_CRY_ALPHA_BETA"/>
    <property type="match status" value="1"/>
</dbReference>
<dbReference type="InterPro" id="IPR014133">
    <property type="entry name" value="Cry_DASH"/>
</dbReference>
<dbReference type="GO" id="GO:0071949">
    <property type="term" value="F:FAD binding"/>
    <property type="evidence" value="ECO:0007669"/>
    <property type="project" value="TreeGrafter"/>
</dbReference>
<dbReference type="SUPFAM" id="SSF52425">
    <property type="entry name" value="Cryptochrome/photolyase, N-terminal domain"/>
    <property type="match status" value="1"/>
</dbReference>
<feature type="binding site" evidence="6">
    <location>
        <position position="343"/>
    </location>
    <ligand>
        <name>FAD</name>
        <dbReference type="ChEBI" id="CHEBI:57692"/>
    </ligand>
</feature>
<dbReference type="SUPFAM" id="SSF48173">
    <property type="entry name" value="Cryptochrome/photolyase FAD-binding domain"/>
    <property type="match status" value="1"/>
</dbReference>
<keyword evidence="5" id="KW-0157">Chromophore</keyword>
<evidence type="ECO:0000256" key="4">
    <source>
        <dbReference type="ARBA" id="ARBA00022827"/>
    </source>
</evidence>
<dbReference type="AlphaFoldDB" id="A0A4P7NTI6"/>
<evidence type="ECO:0000256" key="7">
    <source>
        <dbReference type="PIRSR" id="PIRSR602081-2"/>
    </source>
</evidence>
<dbReference type="NCBIfam" id="TIGR02765">
    <property type="entry name" value="crypto_DASH"/>
    <property type="match status" value="1"/>
</dbReference>
<dbReference type="PANTHER" id="PTHR11455">
    <property type="entry name" value="CRYPTOCHROME"/>
    <property type="match status" value="1"/>
</dbReference>
<feature type="binding site" evidence="6">
    <location>
        <begin position="542"/>
        <end position="544"/>
    </location>
    <ligand>
        <name>FAD</name>
        <dbReference type="ChEBI" id="CHEBI:57692"/>
    </ligand>
</feature>
<feature type="compositionally biased region" description="Gly residues" evidence="8">
    <location>
        <begin position="722"/>
        <end position="734"/>
    </location>
</feature>